<sequence length="169" mass="19651">MVEAARSQPPYTRKPNKPRNYKNKVRNEDGSTTFTFISKKNGKEYNVTYDKAGFPIFNSKFEIDLPEKLYLETDAIQFEYLSRLLYKEIQRDPSLAKIFTDEEIKLLEAGRVPQTLTWHHHQQPGKMQIVNYYEHQAASHTGGRAIWGGGEAGRKGEIKKRILEMISWD</sequence>
<evidence type="ECO:0000313" key="4">
    <source>
        <dbReference type="Proteomes" id="UP000472971"/>
    </source>
</evidence>
<feature type="compositionally biased region" description="Basic residues" evidence="1">
    <location>
        <begin position="14"/>
        <end position="24"/>
    </location>
</feature>
<evidence type="ECO:0000313" key="5">
    <source>
        <dbReference type="Proteomes" id="UP000570010"/>
    </source>
</evidence>
<dbReference type="EMBL" id="JAAIWN010000095">
    <property type="protein sequence ID" value="NEY83196.1"/>
    <property type="molecule type" value="Genomic_DNA"/>
</dbReference>
<dbReference type="Pfam" id="PF12639">
    <property type="entry name" value="Colicin-DNase"/>
    <property type="match status" value="1"/>
</dbReference>
<evidence type="ECO:0000313" key="3">
    <source>
        <dbReference type="EMBL" id="NEY83196.1"/>
    </source>
</evidence>
<dbReference type="Proteomes" id="UP000472971">
    <property type="component" value="Unassembled WGS sequence"/>
</dbReference>
<gene>
    <name evidence="3" type="ORF">G4D64_17285</name>
    <name evidence="2" type="ORF">H1Z61_17335</name>
</gene>
<dbReference type="EMBL" id="JACEIO010000091">
    <property type="protein sequence ID" value="MBA4538837.1"/>
    <property type="molecule type" value="Genomic_DNA"/>
</dbReference>
<dbReference type="GO" id="GO:0004519">
    <property type="term" value="F:endonuclease activity"/>
    <property type="evidence" value="ECO:0007669"/>
    <property type="project" value="UniProtKB-KW"/>
</dbReference>
<reference evidence="2 5" key="2">
    <citation type="submission" date="2020-07" db="EMBL/GenBank/DDBJ databases">
        <authorList>
            <person name="Feng H."/>
        </authorList>
    </citation>
    <scope>NUCLEOTIDE SEQUENCE [LARGE SCALE GENOMIC DNA]</scope>
    <source>
        <strain evidence="5">s-12</strain>
        <strain evidence="2">S-12</strain>
    </source>
</reference>
<proteinExistence type="predicted"/>
<dbReference type="AlphaFoldDB" id="A0A6B3W5L7"/>
<evidence type="ECO:0000313" key="2">
    <source>
        <dbReference type="EMBL" id="MBA4538837.1"/>
    </source>
</evidence>
<keyword evidence="4" id="KW-1185">Reference proteome</keyword>
<keyword evidence="3" id="KW-0540">Nuclease</keyword>
<keyword evidence="3" id="KW-0378">Hydrolase</keyword>
<keyword evidence="3" id="KW-0255">Endonuclease</keyword>
<name>A0A6B3W5L7_9BACI</name>
<reference evidence="3 4" key="1">
    <citation type="submission" date="2020-02" db="EMBL/GenBank/DDBJ databases">
        <title>Bacillus aquiflavi sp. nov., isolated from yellow water of strong flavor Chinese baijiu in Yibin region of China.</title>
        <authorList>
            <person name="Xie J."/>
        </authorList>
    </citation>
    <scope>NUCLEOTIDE SEQUENCE [LARGE SCALE GENOMIC DNA]</scope>
    <source>
        <strain evidence="3 4">3H-10</strain>
    </source>
</reference>
<organism evidence="3 4">
    <name type="scientific">Bacillus aquiflavi</name>
    <dbReference type="NCBI Taxonomy" id="2672567"/>
    <lineage>
        <taxon>Bacteria</taxon>
        <taxon>Bacillati</taxon>
        <taxon>Bacillota</taxon>
        <taxon>Bacilli</taxon>
        <taxon>Bacillales</taxon>
        <taxon>Bacillaceae</taxon>
        <taxon>Bacillus</taxon>
    </lineage>
</organism>
<dbReference type="Proteomes" id="UP000570010">
    <property type="component" value="Unassembled WGS sequence"/>
</dbReference>
<feature type="region of interest" description="Disordered" evidence="1">
    <location>
        <begin position="1"/>
        <end position="27"/>
    </location>
</feature>
<comment type="caution">
    <text evidence="3">The sequence shown here is derived from an EMBL/GenBank/DDBJ whole genome shotgun (WGS) entry which is preliminary data.</text>
</comment>
<protein>
    <submittedName>
        <fullName evidence="3">HNH endonuclease</fullName>
    </submittedName>
</protein>
<accession>A0A6B3W5L7</accession>
<evidence type="ECO:0000256" key="1">
    <source>
        <dbReference type="SAM" id="MobiDB-lite"/>
    </source>
</evidence>